<protein>
    <submittedName>
        <fullName evidence="3">Uncharacterized protein</fullName>
    </submittedName>
</protein>
<dbReference type="PANTHER" id="PTHR23184:SF9">
    <property type="entry name" value="TETRATRICOPEPTIDE REPEAT PROTEIN 14"/>
    <property type="match status" value="1"/>
</dbReference>
<reference evidence="3" key="1">
    <citation type="submission" date="2017-08" db="EMBL/GenBank/DDBJ databases">
        <authorList>
            <person name="Polle J.E."/>
            <person name="Barry K."/>
            <person name="Cushman J."/>
            <person name="Schmutz J."/>
            <person name="Tran D."/>
            <person name="Hathwaick L.T."/>
            <person name="Yim W.C."/>
            <person name="Jenkins J."/>
            <person name="Mckie-Krisberg Z.M."/>
            <person name="Prochnik S."/>
            <person name="Lindquist E."/>
            <person name="Dockter R.B."/>
            <person name="Adam C."/>
            <person name="Molina H."/>
            <person name="Bunkerborg J."/>
            <person name="Jin E."/>
            <person name="Buchheim M."/>
            <person name="Magnuson J."/>
        </authorList>
    </citation>
    <scope>NUCLEOTIDE SEQUENCE</scope>
    <source>
        <strain evidence="3">CCAP 19/18</strain>
    </source>
</reference>
<name>A0ABQ7H719_DUNSA</name>
<accession>A0ABQ7H719</accession>
<gene>
    <name evidence="3" type="ORF">DUNSADRAFT_6118</name>
</gene>
<organism evidence="3 4">
    <name type="scientific">Dunaliella salina</name>
    <name type="common">Green alga</name>
    <name type="synonym">Protococcus salinus</name>
    <dbReference type="NCBI Taxonomy" id="3046"/>
    <lineage>
        <taxon>Eukaryota</taxon>
        <taxon>Viridiplantae</taxon>
        <taxon>Chlorophyta</taxon>
        <taxon>core chlorophytes</taxon>
        <taxon>Chlorophyceae</taxon>
        <taxon>CS clade</taxon>
        <taxon>Chlamydomonadales</taxon>
        <taxon>Dunaliellaceae</taxon>
        <taxon>Dunaliella</taxon>
    </lineage>
</organism>
<feature type="region of interest" description="Disordered" evidence="2">
    <location>
        <begin position="1"/>
        <end position="24"/>
    </location>
</feature>
<keyword evidence="1" id="KW-0802">TPR repeat</keyword>
<dbReference type="Pfam" id="PF13181">
    <property type="entry name" value="TPR_8"/>
    <property type="match status" value="1"/>
</dbReference>
<feature type="compositionally biased region" description="Polar residues" evidence="2">
    <location>
        <begin position="272"/>
        <end position="284"/>
    </location>
</feature>
<dbReference type="Proteomes" id="UP000815325">
    <property type="component" value="Unassembled WGS sequence"/>
</dbReference>
<comment type="caution">
    <text evidence="3">The sequence shown here is derived from an EMBL/GenBank/DDBJ whole genome shotgun (WGS) entry which is preliminary data.</text>
</comment>
<evidence type="ECO:0000256" key="1">
    <source>
        <dbReference type="PROSITE-ProRule" id="PRU00339"/>
    </source>
</evidence>
<proteinExistence type="predicted"/>
<dbReference type="SUPFAM" id="SSF48452">
    <property type="entry name" value="TPR-like"/>
    <property type="match status" value="1"/>
</dbReference>
<dbReference type="InterPro" id="IPR011990">
    <property type="entry name" value="TPR-like_helical_dom_sf"/>
</dbReference>
<feature type="repeat" description="TPR" evidence="1">
    <location>
        <begin position="128"/>
        <end position="161"/>
    </location>
</feature>
<feature type="compositionally biased region" description="Basic residues" evidence="2">
    <location>
        <begin position="344"/>
        <end position="367"/>
    </location>
</feature>
<dbReference type="InterPro" id="IPR019734">
    <property type="entry name" value="TPR_rpt"/>
</dbReference>
<evidence type="ECO:0000256" key="2">
    <source>
        <dbReference type="SAM" id="MobiDB-lite"/>
    </source>
</evidence>
<feature type="compositionally biased region" description="Low complexity" evidence="2">
    <location>
        <begin position="304"/>
        <end position="317"/>
    </location>
</feature>
<dbReference type="Gene3D" id="1.25.40.10">
    <property type="entry name" value="Tetratricopeptide repeat domain"/>
    <property type="match status" value="1"/>
</dbReference>
<dbReference type="InterPro" id="IPR039190">
    <property type="entry name" value="TTC14"/>
</dbReference>
<sequence>MKADELFVPGGAQELSPVSPDEGAQGTSWRLLKVNFDKQWGWADIPQCLFDDKRAEEAKRLHPLAFAEALSTSRAYHSPHCATALSEHCGLQQLHDGMDSVCITGLGNEQLAEGVRDAVKQRINAAWATEAIKQGVQHSKSGAYDEAHKCYAKAMELHPGNADAFVARGAAFANQGYFDSAIADFEHALSLDAQNANADKYLQAVRQRAASRRSELQARLQNTPPRVAPGASEAQPPVVSAAALTPGVPHKASAAPAGEASRKTHPVAAPNHQVSVLTQPNSPLAQKARVAQSDRWRRHKRSSSRASTDGSSSSSQDSEADSEHDNGKPGDVHRALQLVLEARKRAKGKKREKHKKAKHKKKKKKQR</sequence>
<dbReference type="EMBL" id="MU069458">
    <property type="protein sequence ID" value="KAF5842648.1"/>
    <property type="molecule type" value="Genomic_DNA"/>
</dbReference>
<dbReference type="PROSITE" id="PS50005">
    <property type="entry name" value="TPR"/>
    <property type="match status" value="2"/>
</dbReference>
<evidence type="ECO:0000313" key="4">
    <source>
        <dbReference type="Proteomes" id="UP000815325"/>
    </source>
</evidence>
<keyword evidence="4" id="KW-1185">Reference proteome</keyword>
<dbReference type="PANTHER" id="PTHR23184">
    <property type="entry name" value="TETRATRICOPEPTIDE REPEAT PROTEIN 14"/>
    <property type="match status" value="1"/>
</dbReference>
<feature type="repeat" description="TPR" evidence="1">
    <location>
        <begin position="162"/>
        <end position="195"/>
    </location>
</feature>
<feature type="region of interest" description="Disordered" evidence="2">
    <location>
        <begin position="213"/>
        <end position="367"/>
    </location>
</feature>
<evidence type="ECO:0000313" key="3">
    <source>
        <dbReference type="EMBL" id="KAF5842648.1"/>
    </source>
</evidence>
<feature type="compositionally biased region" description="Basic and acidic residues" evidence="2">
    <location>
        <begin position="321"/>
        <end position="334"/>
    </location>
</feature>
<dbReference type="SMART" id="SM00028">
    <property type="entry name" value="TPR"/>
    <property type="match status" value="2"/>
</dbReference>